<feature type="chain" id="PRO_5007887665" evidence="2">
    <location>
        <begin position="21"/>
        <end position="137"/>
    </location>
</feature>
<gene>
    <name evidence="3" type="ORF">ULVI_09065</name>
</gene>
<dbReference type="OrthoDB" id="1453863at2"/>
<evidence type="ECO:0000313" key="4">
    <source>
        <dbReference type="Proteomes" id="UP000077013"/>
    </source>
</evidence>
<proteinExistence type="predicted"/>
<feature type="signal peptide" evidence="2">
    <location>
        <begin position="1"/>
        <end position="20"/>
    </location>
</feature>
<comment type="caution">
    <text evidence="3">The sequence shown here is derived from an EMBL/GenBank/DDBJ whole genome shotgun (WGS) entry which is preliminary data.</text>
</comment>
<dbReference type="EMBL" id="LRXL01000037">
    <property type="protein sequence ID" value="OAB78721.1"/>
    <property type="molecule type" value="Genomic_DNA"/>
</dbReference>
<name>A0A167HKY2_9FLAO</name>
<keyword evidence="2" id="KW-0732">Signal</keyword>
<organism evidence="3 4">
    <name type="scientific">Cochleicola gelatinilyticus</name>
    <dbReference type="NCBI Taxonomy" id="1763537"/>
    <lineage>
        <taxon>Bacteria</taxon>
        <taxon>Pseudomonadati</taxon>
        <taxon>Bacteroidota</taxon>
        <taxon>Flavobacteriia</taxon>
        <taxon>Flavobacteriales</taxon>
        <taxon>Flavobacteriaceae</taxon>
        <taxon>Cochleicola</taxon>
    </lineage>
</organism>
<dbReference type="AlphaFoldDB" id="A0A167HKY2"/>
<feature type="transmembrane region" description="Helical" evidence="1">
    <location>
        <begin position="106"/>
        <end position="124"/>
    </location>
</feature>
<reference evidence="3 4" key="1">
    <citation type="submission" date="2016-02" db="EMBL/GenBank/DDBJ databases">
        <title>Ulvibacter sp. LPB0005, isolated from Thais luteostoma.</title>
        <authorList>
            <person name="Shin S.-K."/>
            <person name="Yi H."/>
        </authorList>
    </citation>
    <scope>NUCLEOTIDE SEQUENCE [LARGE SCALE GENOMIC DNA]</scope>
    <source>
        <strain evidence="3 4">LPB0005</strain>
    </source>
</reference>
<evidence type="ECO:0000256" key="2">
    <source>
        <dbReference type="SAM" id="SignalP"/>
    </source>
</evidence>
<protein>
    <submittedName>
        <fullName evidence="3">Uncharacterized protein</fullName>
    </submittedName>
</protein>
<keyword evidence="1" id="KW-0472">Membrane</keyword>
<sequence>MKLNSLFFLFFLLITTHIVAQEEPEYVEVDAVITAINLEMKSRRSVETAKVRYVTVDGDTIDNQVQLLHIPLVGSFKDVGDSIKVVYQRENPYFVKSQGGSFLERYTWHIIIVLVIVFSLPRILKMMKARNDIKKDS</sequence>
<evidence type="ECO:0000313" key="3">
    <source>
        <dbReference type="EMBL" id="OAB78721.1"/>
    </source>
</evidence>
<evidence type="ECO:0000256" key="1">
    <source>
        <dbReference type="SAM" id="Phobius"/>
    </source>
</evidence>
<keyword evidence="4" id="KW-1185">Reference proteome</keyword>
<accession>A0A167HKY2</accession>
<dbReference type="RefSeq" id="WP_068591994.1">
    <property type="nucleotide sequence ID" value="NZ_LRXL01000037.1"/>
</dbReference>
<keyword evidence="1" id="KW-0812">Transmembrane</keyword>
<dbReference type="Proteomes" id="UP000077013">
    <property type="component" value="Unassembled WGS sequence"/>
</dbReference>
<keyword evidence="1" id="KW-1133">Transmembrane helix</keyword>